<evidence type="ECO:0000313" key="7">
    <source>
        <dbReference type="Proteomes" id="UP000185596"/>
    </source>
</evidence>
<dbReference type="PROSITE" id="PS50043">
    <property type="entry name" value="HTH_LUXR_2"/>
    <property type="match status" value="1"/>
</dbReference>
<dbReference type="PANTHER" id="PTHR44688">
    <property type="entry name" value="DNA-BINDING TRANSCRIPTIONAL ACTIVATOR DEVR_DOSR"/>
    <property type="match status" value="1"/>
</dbReference>
<feature type="compositionally biased region" description="Basic and acidic residues" evidence="4">
    <location>
        <begin position="116"/>
        <end position="137"/>
    </location>
</feature>
<dbReference type="Gene3D" id="1.10.10.10">
    <property type="entry name" value="Winged helix-like DNA-binding domain superfamily/Winged helix DNA-binding domain"/>
    <property type="match status" value="1"/>
</dbReference>
<dbReference type="InterPro" id="IPR000792">
    <property type="entry name" value="Tscrpt_reg_LuxR_C"/>
</dbReference>
<gene>
    <name evidence="6" type="ORF">BU204_28780</name>
</gene>
<dbReference type="EMBL" id="MSIE01000060">
    <property type="protein sequence ID" value="OLF12505.1"/>
    <property type="molecule type" value="Genomic_DNA"/>
</dbReference>
<keyword evidence="3" id="KW-0804">Transcription</keyword>
<keyword evidence="7" id="KW-1185">Reference proteome</keyword>
<dbReference type="Proteomes" id="UP000185596">
    <property type="component" value="Unassembled WGS sequence"/>
</dbReference>
<evidence type="ECO:0000256" key="4">
    <source>
        <dbReference type="SAM" id="MobiDB-lite"/>
    </source>
</evidence>
<dbReference type="STRING" id="1912961.BU204_28780"/>
<evidence type="ECO:0000259" key="5">
    <source>
        <dbReference type="PROSITE" id="PS50043"/>
    </source>
</evidence>
<dbReference type="InterPro" id="IPR036388">
    <property type="entry name" value="WH-like_DNA-bd_sf"/>
</dbReference>
<reference evidence="6 7" key="1">
    <citation type="submission" date="2016-12" db="EMBL/GenBank/DDBJ databases">
        <title>The draft genome sequence of Actinophytocola sp. 11-183.</title>
        <authorList>
            <person name="Wang W."/>
            <person name="Yuan L."/>
        </authorList>
    </citation>
    <scope>NUCLEOTIDE SEQUENCE [LARGE SCALE GENOMIC DNA]</scope>
    <source>
        <strain evidence="6 7">11-183</strain>
    </source>
</reference>
<sequence length="150" mass="16538">MPAHDGGVLDSEWRQVLHRVPLLSGRELQVFQLLGAGRANREISALLRVTERTTKAHVARILAKLNVESRLQAGLVAFAWQVLEQNGRRLALPAAPCQPSREPEQTQYRRGAGGADHGDGERCLVPRQQPAHEDSGRARHAGQDTVLHEP</sequence>
<dbReference type="SUPFAM" id="SSF46894">
    <property type="entry name" value="C-terminal effector domain of the bipartite response regulators"/>
    <property type="match status" value="1"/>
</dbReference>
<accession>A0A1Q8CDQ4</accession>
<feature type="region of interest" description="Disordered" evidence="4">
    <location>
        <begin position="93"/>
        <end position="150"/>
    </location>
</feature>
<dbReference type="SMART" id="SM00421">
    <property type="entry name" value="HTH_LUXR"/>
    <property type="match status" value="1"/>
</dbReference>
<dbReference type="CDD" id="cd06170">
    <property type="entry name" value="LuxR_C_like"/>
    <property type="match status" value="1"/>
</dbReference>
<protein>
    <recommendedName>
        <fullName evidence="5">HTH luxR-type domain-containing protein</fullName>
    </recommendedName>
</protein>
<name>A0A1Q8CDQ4_9PSEU</name>
<comment type="caution">
    <text evidence="6">The sequence shown here is derived from an EMBL/GenBank/DDBJ whole genome shotgun (WGS) entry which is preliminary data.</text>
</comment>
<dbReference type="AlphaFoldDB" id="A0A1Q8CDQ4"/>
<dbReference type="Pfam" id="PF00196">
    <property type="entry name" value="GerE"/>
    <property type="match status" value="1"/>
</dbReference>
<keyword evidence="2" id="KW-0238">DNA-binding</keyword>
<evidence type="ECO:0000256" key="2">
    <source>
        <dbReference type="ARBA" id="ARBA00023125"/>
    </source>
</evidence>
<dbReference type="PANTHER" id="PTHR44688:SF16">
    <property type="entry name" value="DNA-BINDING TRANSCRIPTIONAL ACTIVATOR DEVR_DOSR"/>
    <property type="match status" value="1"/>
</dbReference>
<dbReference type="GO" id="GO:0003677">
    <property type="term" value="F:DNA binding"/>
    <property type="evidence" value="ECO:0007669"/>
    <property type="project" value="UniProtKB-KW"/>
</dbReference>
<evidence type="ECO:0000256" key="3">
    <source>
        <dbReference type="ARBA" id="ARBA00023163"/>
    </source>
</evidence>
<evidence type="ECO:0000256" key="1">
    <source>
        <dbReference type="ARBA" id="ARBA00023015"/>
    </source>
</evidence>
<feature type="domain" description="HTH luxR-type" evidence="5">
    <location>
        <begin position="16"/>
        <end position="81"/>
    </location>
</feature>
<dbReference type="OrthoDB" id="27092at2"/>
<proteinExistence type="predicted"/>
<organism evidence="6 7">
    <name type="scientific">Actinophytocola xanthii</name>
    <dbReference type="NCBI Taxonomy" id="1912961"/>
    <lineage>
        <taxon>Bacteria</taxon>
        <taxon>Bacillati</taxon>
        <taxon>Actinomycetota</taxon>
        <taxon>Actinomycetes</taxon>
        <taxon>Pseudonocardiales</taxon>
        <taxon>Pseudonocardiaceae</taxon>
    </lineage>
</organism>
<dbReference type="GO" id="GO:0006355">
    <property type="term" value="P:regulation of DNA-templated transcription"/>
    <property type="evidence" value="ECO:0007669"/>
    <property type="project" value="InterPro"/>
</dbReference>
<evidence type="ECO:0000313" key="6">
    <source>
        <dbReference type="EMBL" id="OLF12505.1"/>
    </source>
</evidence>
<dbReference type="PRINTS" id="PR00038">
    <property type="entry name" value="HTHLUXR"/>
</dbReference>
<keyword evidence="1" id="KW-0805">Transcription regulation</keyword>
<dbReference type="InterPro" id="IPR016032">
    <property type="entry name" value="Sig_transdc_resp-reg_C-effctor"/>
</dbReference>